<organism evidence="1 2">
    <name type="scientific">Gossypium stocksii</name>
    <dbReference type="NCBI Taxonomy" id="47602"/>
    <lineage>
        <taxon>Eukaryota</taxon>
        <taxon>Viridiplantae</taxon>
        <taxon>Streptophyta</taxon>
        <taxon>Embryophyta</taxon>
        <taxon>Tracheophyta</taxon>
        <taxon>Spermatophyta</taxon>
        <taxon>Magnoliopsida</taxon>
        <taxon>eudicotyledons</taxon>
        <taxon>Gunneridae</taxon>
        <taxon>Pentapetalae</taxon>
        <taxon>rosids</taxon>
        <taxon>malvids</taxon>
        <taxon>Malvales</taxon>
        <taxon>Malvaceae</taxon>
        <taxon>Malvoideae</taxon>
        <taxon>Gossypium</taxon>
    </lineage>
</organism>
<accession>A0A9D4A3A2</accession>
<name>A0A9D4A3A2_9ROSI</name>
<proteinExistence type="predicted"/>
<dbReference type="OrthoDB" id="998650at2759"/>
<comment type="caution">
    <text evidence="1">The sequence shown here is derived from an EMBL/GenBank/DDBJ whole genome shotgun (WGS) entry which is preliminary data.</text>
</comment>
<keyword evidence="2" id="KW-1185">Reference proteome</keyword>
<dbReference type="EMBL" id="JAIQCV010000007">
    <property type="protein sequence ID" value="KAH1083242.1"/>
    <property type="molecule type" value="Genomic_DNA"/>
</dbReference>
<gene>
    <name evidence="1" type="ORF">J1N35_023003</name>
</gene>
<dbReference type="Proteomes" id="UP000828251">
    <property type="component" value="Unassembled WGS sequence"/>
</dbReference>
<evidence type="ECO:0000313" key="1">
    <source>
        <dbReference type="EMBL" id="KAH1083242.1"/>
    </source>
</evidence>
<dbReference type="AlphaFoldDB" id="A0A9D4A3A2"/>
<sequence length="128" mass="14166">MWALQTTAAEAPGVLEHPHPLITRRDGLVFARLNYRITTQGTPTPKLIQSLGNHIRTRGSPDSISKLIGRRLGAEIGECFGSLFNHRPRVIQKLFLLKLTEGNLTGAIFAAVISRFQKSQLKAPLLRS</sequence>
<reference evidence="1 2" key="1">
    <citation type="journal article" date="2021" name="Plant Biotechnol. J.">
        <title>Multi-omics assisted identification of the key and species-specific regulatory components of drought-tolerant mechanisms in Gossypium stocksii.</title>
        <authorList>
            <person name="Yu D."/>
            <person name="Ke L."/>
            <person name="Zhang D."/>
            <person name="Wu Y."/>
            <person name="Sun Y."/>
            <person name="Mei J."/>
            <person name="Sun J."/>
            <person name="Sun Y."/>
        </authorList>
    </citation>
    <scope>NUCLEOTIDE SEQUENCE [LARGE SCALE GENOMIC DNA]</scope>
    <source>
        <strain evidence="2">cv. E1</strain>
        <tissue evidence="1">Leaf</tissue>
    </source>
</reference>
<protein>
    <submittedName>
        <fullName evidence="1">Uncharacterized protein</fullName>
    </submittedName>
</protein>
<evidence type="ECO:0000313" key="2">
    <source>
        <dbReference type="Proteomes" id="UP000828251"/>
    </source>
</evidence>